<proteinExistence type="predicted"/>
<dbReference type="Proteomes" id="UP000315010">
    <property type="component" value="Unassembled WGS sequence"/>
</dbReference>
<comment type="caution">
    <text evidence="1">The sequence shown here is derived from an EMBL/GenBank/DDBJ whole genome shotgun (WGS) entry which is preliminary data.</text>
</comment>
<organism evidence="1 2">
    <name type="scientific">Novipirellula herctigrandis</name>
    <dbReference type="NCBI Taxonomy" id="2527986"/>
    <lineage>
        <taxon>Bacteria</taxon>
        <taxon>Pseudomonadati</taxon>
        <taxon>Planctomycetota</taxon>
        <taxon>Planctomycetia</taxon>
        <taxon>Pirellulales</taxon>
        <taxon>Pirellulaceae</taxon>
        <taxon>Novipirellula</taxon>
    </lineage>
</organism>
<reference evidence="1 2" key="1">
    <citation type="submission" date="2019-02" db="EMBL/GenBank/DDBJ databases">
        <title>Deep-cultivation of Planctomycetes and their phenomic and genomic characterization uncovers novel biology.</title>
        <authorList>
            <person name="Wiegand S."/>
            <person name="Jogler M."/>
            <person name="Boedeker C."/>
            <person name="Pinto D."/>
            <person name="Vollmers J."/>
            <person name="Rivas-Marin E."/>
            <person name="Kohn T."/>
            <person name="Peeters S.H."/>
            <person name="Heuer A."/>
            <person name="Rast P."/>
            <person name="Oberbeckmann S."/>
            <person name="Bunk B."/>
            <person name="Jeske O."/>
            <person name="Meyerdierks A."/>
            <person name="Storesund J.E."/>
            <person name="Kallscheuer N."/>
            <person name="Luecker S."/>
            <person name="Lage O.M."/>
            <person name="Pohl T."/>
            <person name="Merkel B.J."/>
            <person name="Hornburger P."/>
            <person name="Mueller R.-W."/>
            <person name="Bruemmer F."/>
            <person name="Labrenz M."/>
            <person name="Spormann A.M."/>
            <person name="Op Den Camp H."/>
            <person name="Overmann J."/>
            <person name="Amann R."/>
            <person name="Jetten M.S.M."/>
            <person name="Mascher T."/>
            <person name="Medema M.H."/>
            <person name="Devos D.P."/>
            <person name="Kaster A.-K."/>
            <person name="Ovreas L."/>
            <person name="Rohde M."/>
            <person name="Galperin M.Y."/>
            <person name="Jogler C."/>
        </authorList>
    </citation>
    <scope>NUCLEOTIDE SEQUENCE [LARGE SCALE GENOMIC DNA]</scope>
    <source>
        <strain evidence="1 2">CA13</strain>
    </source>
</reference>
<keyword evidence="2" id="KW-1185">Reference proteome</keyword>
<protein>
    <submittedName>
        <fullName evidence="1">Uncharacterized protein</fullName>
    </submittedName>
</protein>
<gene>
    <name evidence="1" type="ORF">CA13_52480</name>
</gene>
<evidence type="ECO:0000313" key="1">
    <source>
        <dbReference type="EMBL" id="TWT83777.1"/>
    </source>
</evidence>
<evidence type="ECO:0000313" key="2">
    <source>
        <dbReference type="Proteomes" id="UP000315010"/>
    </source>
</evidence>
<name>A0A5C5Z9K3_9BACT</name>
<sequence length="87" mass="9471">MTASRGINAPLKIAPARSALGRTRWQRRRSTGIVRTTAGPTRSGQFGRWLDNNPIDDLGKPFPSSALLSGSIDSCLTYVAGNVRQWD</sequence>
<dbReference type="AlphaFoldDB" id="A0A5C5Z9K3"/>
<accession>A0A5C5Z9K3</accession>
<dbReference type="EMBL" id="SJPJ01000001">
    <property type="protein sequence ID" value="TWT83777.1"/>
    <property type="molecule type" value="Genomic_DNA"/>
</dbReference>